<gene>
    <name evidence="1" type="ORF">LCGC14_0349780</name>
</gene>
<reference evidence="1" key="1">
    <citation type="journal article" date="2015" name="Nature">
        <title>Complex archaea that bridge the gap between prokaryotes and eukaryotes.</title>
        <authorList>
            <person name="Spang A."/>
            <person name="Saw J.H."/>
            <person name="Jorgensen S.L."/>
            <person name="Zaremba-Niedzwiedzka K."/>
            <person name="Martijn J."/>
            <person name="Lind A.E."/>
            <person name="van Eijk R."/>
            <person name="Schleper C."/>
            <person name="Guy L."/>
            <person name="Ettema T.J."/>
        </authorList>
    </citation>
    <scope>NUCLEOTIDE SEQUENCE</scope>
</reference>
<protein>
    <submittedName>
        <fullName evidence="1">Uncharacterized protein</fullName>
    </submittedName>
</protein>
<dbReference type="AlphaFoldDB" id="A0A0F9VYF5"/>
<accession>A0A0F9VYF5</accession>
<sequence length="253" mass="27066">MANVGRQGIVRYEETFAADNIGTGIAGVDGGTADAVGIAWIQAMDTGDTPFGRAVSASKGLHLAGSMAATDDNLVELTSNQTMFYGSVGQQAVELMIQFDNVGTFAMCFGLNDDLTGSARLPVEISTTTISSTVASFVGIVKDFDATNDELHAFWTDDGVDSTEPIDKLRMKGMSLTADKWLWLRVETQDRGSGTGVRATFHAVQGSKHVTKEFDTTLDNDQAMGWYLGVANRGATARGIYMKLPAWEQSIAD</sequence>
<proteinExistence type="predicted"/>
<organism evidence="1">
    <name type="scientific">marine sediment metagenome</name>
    <dbReference type="NCBI Taxonomy" id="412755"/>
    <lineage>
        <taxon>unclassified sequences</taxon>
        <taxon>metagenomes</taxon>
        <taxon>ecological metagenomes</taxon>
    </lineage>
</organism>
<comment type="caution">
    <text evidence="1">The sequence shown here is derived from an EMBL/GenBank/DDBJ whole genome shotgun (WGS) entry which is preliminary data.</text>
</comment>
<name>A0A0F9VYF5_9ZZZZ</name>
<evidence type="ECO:0000313" key="1">
    <source>
        <dbReference type="EMBL" id="KKN78446.1"/>
    </source>
</evidence>
<dbReference type="EMBL" id="LAZR01000262">
    <property type="protein sequence ID" value="KKN78446.1"/>
    <property type="molecule type" value="Genomic_DNA"/>
</dbReference>